<dbReference type="Proteomes" id="UP001529510">
    <property type="component" value="Unassembled WGS sequence"/>
</dbReference>
<protein>
    <submittedName>
        <fullName evidence="1">Uncharacterized protein</fullName>
    </submittedName>
</protein>
<feature type="non-terminal residue" evidence="1">
    <location>
        <position position="64"/>
    </location>
</feature>
<comment type="caution">
    <text evidence="1">The sequence shown here is derived from an EMBL/GenBank/DDBJ whole genome shotgun (WGS) entry which is preliminary data.</text>
</comment>
<feature type="non-terminal residue" evidence="1">
    <location>
        <position position="1"/>
    </location>
</feature>
<organism evidence="1 2">
    <name type="scientific">Cirrhinus mrigala</name>
    <name type="common">Mrigala</name>
    <dbReference type="NCBI Taxonomy" id="683832"/>
    <lineage>
        <taxon>Eukaryota</taxon>
        <taxon>Metazoa</taxon>
        <taxon>Chordata</taxon>
        <taxon>Craniata</taxon>
        <taxon>Vertebrata</taxon>
        <taxon>Euteleostomi</taxon>
        <taxon>Actinopterygii</taxon>
        <taxon>Neopterygii</taxon>
        <taxon>Teleostei</taxon>
        <taxon>Ostariophysi</taxon>
        <taxon>Cypriniformes</taxon>
        <taxon>Cyprinidae</taxon>
        <taxon>Labeoninae</taxon>
        <taxon>Labeonini</taxon>
        <taxon>Cirrhinus</taxon>
    </lineage>
</organism>
<accession>A0ABD0NJU4</accession>
<name>A0ABD0NJU4_CIRMR</name>
<sequence length="64" mass="6943">IQCWMSPSRRPSALSQTLINGAFRWPAARDDPPTSLAKRCLCPTSFPTCSSPPTSSTDSNCLQT</sequence>
<reference evidence="1 2" key="1">
    <citation type="submission" date="2024-05" db="EMBL/GenBank/DDBJ databases">
        <title>Genome sequencing and assembly of Indian major carp, Cirrhinus mrigala (Hamilton, 1822).</title>
        <authorList>
            <person name="Mohindra V."/>
            <person name="Chowdhury L.M."/>
            <person name="Lal K."/>
            <person name="Jena J.K."/>
        </authorList>
    </citation>
    <scope>NUCLEOTIDE SEQUENCE [LARGE SCALE GENOMIC DNA]</scope>
    <source>
        <strain evidence="1">CM1030</strain>
        <tissue evidence="1">Blood</tissue>
    </source>
</reference>
<keyword evidence="2" id="KW-1185">Reference proteome</keyword>
<evidence type="ECO:0000313" key="2">
    <source>
        <dbReference type="Proteomes" id="UP001529510"/>
    </source>
</evidence>
<dbReference type="AlphaFoldDB" id="A0ABD0NJU4"/>
<proteinExistence type="predicted"/>
<gene>
    <name evidence="1" type="ORF">M9458_041390</name>
</gene>
<evidence type="ECO:0000313" key="1">
    <source>
        <dbReference type="EMBL" id="KAL0161994.1"/>
    </source>
</evidence>
<dbReference type="EMBL" id="JAMKFB020000021">
    <property type="protein sequence ID" value="KAL0161994.1"/>
    <property type="molecule type" value="Genomic_DNA"/>
</dbReference>